<dbReference type="InterPro" id="IPR022642">
    <property type="entry name" value="CheR_C"/>
</dbReference>
<dbReference type="PANTHER" id="PTHR24422">
    <property type="entry name" value="CHEMOTAXIS PROTEIN METHYLTRANSFERASE"/>
    <property type="match status" value="1"/>
</dbReference>
<evidence type="ECO:0000313" key="3">
    <source>
        <dbReference type="Proteomes" id="UP001221208"/>
    </source>
</evidence>
<dbReference type="PROSITE" id="PS50123">
    <property type="entry name" value="CHER"/>
    <property type="match status" value="1"/>
</dbReference>
<dbReference type="InterPro" id="IPR050903">
    <property type="entry name" value="Bact_Chemotaxis_MeTrfase"/>
</dbReference>
<accession>A0ABT5JXX6</accession>
<dbReference type="Pfam" id="PF01739">
    <property type="entry name" value="CheR"/>
    <property type="match status" value="1"/>
</dbReference>
<dbReference type="PANTHER" id="PTHR24422:SF8">
    <property type="entry name" value="CHEMOTAXIS PROTEIN"/>
    <property type="match status" value="1"/>
</dbReference>
<dbReference type="SUPFAM" id="SSF47757">
    <property type="entry name" value="Chemotaxis receptor methyltransferase CheR, N-terminal domain"/>
    <property type="match status" value="1"/>
</dbReference>
<dbReference type="RefSeq" id="WP_273669030.1">
    <property type="nucleotide sequence ID" value="NZ_JAQQXR010000001.1"/>
</dbReference>
<evidence type="ECO:0000259" key="1">
    <source>
        <dbReference type="PROSITE" id="PS50123"/>
    </source>
</evidence>
<dbReference type="Proteomes" id="UP001221208">
    <property type="component" value="Unassembled WGS sequence"/>
</dbReference>
<dbReference type="InterPro" id="IPR029063">
    <property type="entry name" value="SAM-dependent_MTases_sf"/>
</dbReference>
<organism evidence="2 3">
    <name type="scientific">Janthinobacterium fluminis</name>
    <dbReference type="NCBI Taxonomy" id="2987524"/>
    <lineage>
        <taxon>Bacteria</taxon>
        <taxon>Pseudomonadati</taxon>
        <taxon>Pseudomonadota</taxon>
        <taxon>Betaproteobacteria</taxon>
        <taxon>Burkholderiales</taxon>
        <taxon>Oxalobacteraceae</taxon>
        <taxon>Janthinobacterium</taxon>
    </lineage>
</organism>
<dbReference type="SUPFAM" id="SSF53335">
    <property type="entry name" value="S-adenosyl-L-methionine-dependent methyltransferases"/>
    <property type="match status" value="1"/>
</dbReference>
<name>A0ABT5JXX6_9BURK</name>
<dbReference type="Gene3D" id="3.40.50.150">
    <property type="entry name" value="Vaccinia Virus protein VP39"/>
    <property type="match status" value="1"/>
</dbReference>
<protein>
    <submittedName>
        <fullName evidence="2">Chemotaxis protein</fullName>
    </submittedName>
</protein>
<evidence type="ECO:0000313" key="2">
    <source>
        <dbReference type="EMBL" id="MDC8756402.1"/>
    </source>
</evidence>
<sequence>MAALRGAAPAPDVEELEIALLLEALLQRYGYDFRAFERAAVRRKLRGALRQRGLASISALQEQVLHQPQAGAALLRALGVAPAAPFDDPAEARQLRAVLGACLPASAAPKVWLAECAGAGQAWTLAILLQEERLQARTEIFATVASEQALAEAADAGFPAARLDEYAAHYRRSGGSARFADYFELGGGRAVLRPALRSRITWAQYNLVTDASCNEFQLIVCRRALPDYGPLLRRRVLQLFHDSLARFGVLGIDAPLRADDALAHCYQALDAQQPWYKRIA</sequence>
<comment type="caution">
    <text evidence="2">The sequence shown here is derived from an EMBL/GenBank/DDBJ whole genome shotgun (WGS) entry which is preliminary data.</text>
</comment>
<dbReference type="EMBL" id="JAQQXR010000001">
    <property type="protein sequence ID" value="MDC8756402.1"/>
    <property type="molecule type" value="Genomic_DNA"/>
</dbReference>
<proteinExistence type="predicted"/>
<reference evidence="2 3" key="1">
    <citation type="submission" date="2022-10" db="EMBL/GenBank/DDBJ databases">
        <title>Janthinobacterium sp. hw3 Genome sequencing.</title>
        <authorList>
            <person name="Park S."/>
        </authorList>
    </citation>
    <scope>NUCLEOTIDE SEQUENCE [LARGE SCALE GENOMIC DNA]</scope>
    <source>
        <strain evidence="3">hw3</strain>
    </source>
</reference>
<keyword evidence="3" id="KW-1185">Reference proteome</keyword>
<dbReference type="SMART" id="SM00138">
    <property type="entry name" value="MeTrc"/>
    <property type="match status" value="1"/>
</dbReference>
<gene>
    <name evidence="2" type="ORF">OIK44_02235</name>
</gene>
<dbReference type="InterPro" id="IPR000780">
    <property type="entry name" value="CheR_MeTrfase"/>
</dbReference>
<feature type="domain" description="CheR-type methyltransferase" evidence="1">
    <location>
        <begin position="13"/>
        <end position="250"/>
    </location>
</feature>